<accession>F8NWK8</accession>
<evidence type="ECO:0000313" key="11">
    <source>
        <dbReference type="EMBL" id="EGO25033.1"/>
    </source>
</evidence>
<dbReference type="AlphaFoldDB" id="F8NWK8"/>
<keyword evidence="3 8" id="KW-0813">Transport</keyword>
<keyword evidence="5 9" id="KW-1133">Transmembrane helix</keyword>
<dbReference type="SUPFAM" id="SSF103473">
    <property type="entry name" value="MFS general substrate transporter"/>
    <property type="match status" value="1"/>
</dbReference>
<dbReference type="Pfam" id="PF00083">
    <property type="entry name" value="Sugar_tr"/>
    <property type="match status" value="1"/>
</dbReference>
<evidence type="ECO:0000259" key="10">
    <source>
        <dbReference type="PROSITE" id="PS50850"/>
    </source>
</evidence>
<comment type="subcellular location">
    <subcellularLocation>
        <location evidence="1">Membrane</location>
        <topology evidence="1">Multi-pass membrane protein</topology>
    </subcellularLocation>
</comment>
<evidence type="ECO:0000256" key="8">
    <source>
        <dbReference type="RuleBase" id="RU003346"/>
    </source>
</evidence>
<evidence type="ECO:0000256" key="5">
    <source>
        <dbReference type="ARBA" id="ARBA00022989"/>
    </source>
</evidence>
<feature type="transmembrane region" description="Helical" evidence="9">
    <location>
        <begin position="39"/>
        <end position="58"/>
    </location>
</feature>
<evidence type="ECO:0000256" key="4">
    <source>
        <dbReference type="ARBA" id="ARBA00022692"/>
    </source>
</evidence>
<dbReference type="KEGG" id="sla:SERLADRAFT_348934"/>
<feature type="transmembrane region" description="Helical" evidence="9">
    <location>
        <begin position="168"/>
        <end position="188"/>
    </location>
</feature>
<dbReference type="EMBL" id="GL945434">
    <property type="protein sequence ID" value="EGO25033.1"/>
    <property type="molecule type" value="Genomic_DNA"/>
</dbReference>
<feature type="transmembrane region" description="Helical" evidence="9">
    <location>
        <begin position="358"/>
        <end position="382"/>
    </location>
</feature>
<evidence type="ECO:0000256" key="3">
    <source>
        <dbReference type="ARBA" id="ARBA00022448"/>
    </source>
</evidence>
<dbReference type="InterPro" id="IPR005828">
    <property type="entry name" value="MFS_sugar_transport-like"/>
</dbReference>
<feature type="transmembrane region" description="Helical" evidence="9">
    <location>
        <begin position="326"/>
        <end position="346"/>
    </location>
</feature>
<organism>
    <name type="scientific">Serpula lacrymans var. lacrymans (strain S7.9)</name>
    <name type="common">Dry rot fungus</name>
    <dbReference type="NCBI Taxonomy" id="578457"/>
    <lineage>
        <taxon>Eukaryota</taxon>
        <taxon>Fungi</taxon>
        <taxon>Dikarya</taxon>
        <taxon>Basidiomycota</taxon>
        <taxon>Agaricomycotina</taxon>
        <taxon>Agaricomycetes</taxon>
        <taxon>Agaricomycetidae</taxon>
        <taxon>Boletales</taxon>
        <taxon>Coniophorineae</taxon>
        <taxon>Serpulaceae</taxon>
        <taxon>Serpula</taxon>
    </lineage>
</organism>
<keyword evidence="6 9" id="KW-0472">Membrane</keyword>
<dbReference type="PROSITE" id="PS00216">
    <property type="entry name" value="SUGAR_TRANSPORT_1"/>
    <property type="match status" value="1"/>
</dbReference>
<dbReference type="OrthoDB" id="508119at2759"/>
<feature type="transmembrane region" description="Helical" evidence="9">
    <location>
        <begin position="70"/>
        <end position="90"/>
    </location>
</feature>
<feature type="transmembrane region" description="Helical" evidence="9">
    <location>
        <begin position="394"/>
        <end position="414"/>
    </location>
</feature>
<dbReference type="InterPro" id="IPR020846">
    <property type="entry name" value="MFS_dom"/>
</dbReference>
<dbReference type="PANTHER" id="PTHR48022:SF81">
    <property type="entry name" value="MAJOR FACILITATOR SUPERFAMILY (MFS) PROFILE DOMAIN-CONTAINING PROTEIN"/>
    <property type="match status" value="1"/>
</dbReference>
<feature type="transmembrane region" description="Helical" evidence="9">
    <location>
        <begin position="135"/>
        <end position="153"/>
    </location>
</feature>
<evidence type="ECO:0000256" key="9">
    <source>
        <dbReference type="SAM" id="Phobius"/>
    </source>
</evidence>
<reference evidence="11" key="1">
    <citation type="submission" date="2011-04" db="EMBL/GenBank/DDBJ databases">
        <title>Evolution of plant cell wall degrading machinery underlies the functional diversity of forest fungi.</title>
        <authorList>
            <consortium name="US DOE Joint Genome Institute (JGI-PGF)"/>
            <person name="Eastwood D.C."/>
            <person name="Floudas D."/>
            <person name="Binder M."/>
            <person name="Majcherczyk A."/>
            <person name="Schneider P."/>
            <person name="Aerts A."/>
            <person name="Asiegbu F.O."/>
            <person name="Baker S.E."/>
            <person name="Barry K."/>
            <person name="Bendiksby M."/>
            <person name="Blumentritt M."/>
            <person name="Coutinho P.M."/>
            <person name="Cullen D."/>
            <person name="Cullen D."/>
            <person name="Gathman A."/>
            <person name="Goodell B."/>
            <person name="Henrissat B."/>
            <person name="Ihrmark K."/>
            <person name="Kauserud H."/>
            <person name="Kohler A."/>
            <person name="LaButti K."/>
            <person name="Lapidus A."/>
            <person name="Lavin J.L."/>
            <person name="Lee Y.-H."/>
            <person name="Lindquist E."/>
            <person name="Lilly W."/>
            <person name="Lucas S."/>
            <person name="Morin E."/>
            <person name="Murat C."/>
            <person name="Oguiza J.A."/>
            <person name="Park J."/>
            <person name="Pisabarro A.G."/>
            <person name="Riley R."/>
            <person name="Rosling A."/>
            <person name="Salamov A."/>
            <person name="Schmidt O."/>
            <person name="Schmutz J."/>
            <person name="Skrede I."/>
            <person name="Stenlid J."/>
            <person name="Wiebenga A."/>
            <person name="Xie X."/>
            <person name="Kues U."/>
            <person name="Hibbett D.S."/>
            <person name="Hoffmeister D."/>
            <person name="Hogberg N."/>
            <person name="Martin F."/>
            <person name="Grigoriev I.V."/>
            <person name="Watkinson S.C."/>
        </authorList>
    </citation>
    <scope>NUCLEOTIDE SEQUENCE</scope>
    <source>
        <strain evidence="11">S7.9</strain>
    </source>
</reference>
<feature type="transmembrane region" description="Helical" evidence="9">
    <location>
        <begin position="253"/>
        <end position="271"/>
    </location>
</feature>
<dbReference type="Gene3D" id="1.20.1250.20">
    <property type="entry name" value="MFS general substrate transporter like domains"/>
    <property type="match status" value="1"/>
</dbReference>
<dbReference type="PROSITE" id="PS50850">
    <property type="entry name" value="MFS"/>
    <property type="match status" value="1"/>
</dbReference>
<protein>
    <recommendedName>
        <fullName evidence="10">Major facilitator superfamily (MFS) profile domain-containing protein</fullName>
    </recommendedName>
</protein>
<dbReference type="InterPro" id="IPR005829">
    <property type="entry name" value="Sugar_transporter_CS"/>
</dbReference>
<dbReference type="HOGENOM" id="CLU_001265_30_12_1"/>
<proteinExistence type="inferred from homology"/>
<dbReference type="RefSeq" id="XP_007319052.1">
    <property type="nucleotide sequence ID" value="XM_007318990.1"/>
</dbReference>
<dbReference type="InterPro" id="IPR036259">
    <property type="entry name" value="MFS_trans_sf"/>
</dbReference>
<evidence type="ECO:0000256" key="6">
    <source>
        <dbReference type="ARBA" id="ARBA00023136"/>
    </source>
</evidence>
<dbReference type="PRINTS" id="PR00171">
    <property type="entry name" value="SUGRTRNSPORT"/>
</dbReference>
<dbReference type="PROSITE" id="PS00217">
    <property type="entry name" value="SUGAR_TRANSPORT_2"/>
    <property type="match status" value="1"/>
</dbReference>
<dbReference type="Proteomes" id="UP000008064">
    <property type="component" value="Unassembled WGS sequence"/>
</dbReference>
<dbReference type="GeneID" id="18809192"/>
<evidence type="ECO:0000256" key="2">
    <source>
        <dbReference type="ARBA" id="ARBA00010992"/>
    </source>
</evidence>
<dbReference type="GO" id="GO:0005351">
    <property type="term" value="F:carbohydrate:proton symporter activity"/>
    <property type="evidence" value="ECO:0007669"/>
    <property type="project" value="TreeGrafter"/>
</dbReference>
<evidence type="ECO:0000256" key="1">
    <source>
        <dbReference type="ARBA" id="ARBA00004141"/>
    </source>
</evidence>
<sequence length="532" mass="58165">MGYYCYGWDFGSIGGVISLPSFQEYFGLDKQSDGVRANLSGNIVSVFVAGSFFGALTASYFSSRFGRKPYLLASAIIHMLGCLVQAIVGIGSSEVAGLKVLYFGRFLAGIGIGIVTALVPPYVSEGVPRAIRGRCTAYLELAFSIGSMLSYWVNYSASKNIPPGQMQWRLPIIMQMAPNAFFLILLIFQPESPRFLVECGRYDEAAKVLAYISRKPVDDGSVIATLNEIKADFEGKQRLPLLDQFRKMGESQITALLCFIPSLLMTFQQWTGTNAINYYSPQIFATLGISGTTSGLFATGVYGIVKVVSISLVLLFAVERMGRKRCLIYGGLGQGLVMLWIAGYSGVHPQKTIVPASYVSIVAVYLFAVSFSIGWGPVPLVVASEVAPNHLRAAVMSLAAACTSLFTFVVAQLTPILLSHITYGTFLLYGICSLVAAFWAYVFLPETTGYALEDVKYLFHQDIMVRSLYDAPAGHIFLRGKHPISVPELKNLTRYRLNAPSGTVVGGQDSEEKYIEEVMTIPYHTSRKTDII</sequence>
<dbReference type="PANTHER" id="PTHR48022">
    <property type="entry name" value="PLASTIDIC GLUCOSE TRANSPORTER 4"/>
    <property type="match status" value="1"/>
</dbReference>
<dbReference type="NCBIfam" id="TIGR00879">
    <property type="entry name" value="SP"/>
    <property type="match status" value="1"/>
</dbReference>
<comment type="similarity">
    <text evidence="2 8">Belongs to the major facilitator superfamily. Sugar transporter (TC 2.A.1.1) family.</text>
</comment>
<feature type="transmembrane region" description="Helical" evidence="9">
    <location>
        <begin position="102"/>
        <end position="123"/>
    </location>
</feature>
<feature type="domain" description="Major facilitator superfamily (MFS) profile" evidence="10">
    <location>
        <begin position="1"/>
        <end position="448"/>
    </location>
</feature>
<gene>
    <name evidence="11" type="ORF">SERLADRAFT_348934</name>
</gene>
<name>F8NWK8_SERL9</name>
<dbReference type="InterPro" id="IPR003663">
    <property type="entry name" value="Sugar/inositol_transpt"/>
</dbReference>
<comment type="catalytic activity">
    <reaction evidence="7">
        <text>myo-inositol(out) + H(+)(out) = myo-inositol(in) + H(+)(in)</text>
        <dbReference type="Rhea" id="RHEA:60364"/>
        <dbReference type="ChEBI" id="CHEBI:15378"/>
        <dbReference type="ChEBI" id="CHEBI:17268"/>
    </reaction>
</comment>
<dbReference type="InterPro" id="IPR050360">
    <property type="entry name" value="MFS_Sugar_Transporters"/>
</dbReference>
<dbReference type="GO" id="GO:0016020">
    <property type="term" value="C:membrane"/>
    <property type="evidence" value="ECO:0007669"/>
    <property type="project" value="UniProtKB-SubCell"/>
</dbReference>
<keyword evidence="4 9" id="KW-0812">Transmembrane</keyword>
<evidence type="ECO:0000256" key="7">
    <source>
        <dbReference type="ARBA" id="ARBA00049119"/>
    </source>
</evidence>
<feature type="transmembrane region" description="Helical" evidence="9">
    <location>
        <begin position="426"/>
        <end position="444"/>
    </location>
</feature>